<feature type="chain" id="PRO_5022968285" description="Secretin/TonB short N-terminal domain-containing protein" evidence="1">
    <location>
        <begin position="26"/>
        <end position="143"/>
    </location>
</feature>
<evidence type="ECO:0000313" key="2">
    <source>
        <dbReference type="EMBL" id="TYL89752.1"/>
    </source>
</evidence>
<sequence length="143" mass="15303">MIMLRPSLLLVTASAVLLAFGQAASAEVKVGGRPEAVHLEVHDASLHDVLAALQEHFNLRYRTIDALDAQTTGVFDGPLRRVVARLLSGHDYAMQVTADGVDVLVLVSQQPSVAVVAAVTPASAARPPLTAAERRHFERGHLR</sequence>
<dbReference type="EMBL" id="VSSS01000058">
    <property type="protein sequence ID" value="TYL89752.1"/>
    <property type="molecule type" value="Genomic_DNA"/>
</dbReference>
<dbReference type="OrthoDB" id="8237436at2"/>
<reference evidence="2 3" key="1">
    <citation type="submission" date="2019-08" db="EMBL/GenBank/DDBJ databases">
        <title>Bradyrhizobium hipponensis sp. nov., a rhizobium isolated from a Lupinus angustifolius root nodule in Tunisia.</title>
        <authorList>
            <person name="Off K."/>
            <person name="Rejili M."/>
            <person name="Mars M."/>
            <person name="Brachmann A."/>
            <person name="Marin M."/>
        </authorList>
    </citation>
    <scope>NUCLEOTIDE SEQUENCE [LARGE SCALE GENOMIC DNA]</scope>
    <source>
        <strain evidence="2 3">CTAW71</strain>
    </source>
</reference>
<dbReference type="AlphaFoldDB" id="A0A5D3K7D7"/>
<evidence type="ECO:0008006" key="4">
    <source>
        <dbReference type="Google" id="ProtNLM"/>
    </source>
</evidence>
<organism evidence="2 3">
    <name type="scientific">Bradyrhizobium rifense</name>
    <dbReference type="NCBI Taxonomy" id="515499"/>
    <lineage>
        <taxon>Bacteria</taxon>
        <taxon>Pseudomonadati</taxon>
        <taxon>Pseudomonadota</taxon>
        <taxon>Alphaproteobacteria</taxon>
        <taxon>Hyphomicrobiales</taxon>
        <taxon>Nitrobacteraceae</taxon>
        <taxon>Bradyrhizobium</taxon>
    </lineage>
</organism>
<dbReference type="Proteomes" id="UP000324758">
    <property type="component" value="Unassembled WGS sequence"/>
</dbReference>
<name>A0A5D3K7D7_9BRAD</name>
<keyword evidence="3" id="KW-1185">Reference proteome</keyword>
<protein>
    <recommendedName>
        <fullName evidence="4">Secretin/TonB short N-terminal domain-containing protein</fullName>
    </recommendedName>
</protein>
<proteinExistence type="predicted"/>
<evidence type="ECO:0000256" key="1">
    <source>
        <dbReference type="SAM" id="SignalP"/>
    </source>
</evidence>
<dbReference type="RefSeq" id="WP_148776755.1">
    <property type="nucleotide sequence ID" value="NZ_VSSS01000058.1"/>
</dbReference>
<evidence type="ECO:0000313" key="3">
    <source>
        <dbReference type="Proteomes" id="UP000324758"/>
    </source>
</evidence>
<keyword evidence="1" id="KW-0732">Signal</keyword>
<feature type="signal peptide" evidence="1">
    <location>
        <begin position="1"/>
        <end position="25"/>
    </location>
</feature>
<gene>
    <name evidence="2" type="ORF">FXB40_34585</name>
</gene>
<accession>A0A5D3K7D7</accession>
<comment type="caution">
    <text evidence="2">The sequence shown here is derived from an EMBL/GenBank/DDBJ whole genome shotgun (WGS) entry which is preliminary data.</text>
</comment>